<protein>
    <submittedName>
        <fullName evidence="1">Uncharacterized protein</fullName>
    </submittedName>
</protein>
<evidence type="ECO:0000313" key="2">
    <source>
        <dbReference type="Proteomes" id="UP001056120"/>
    </source>
</evidence>
<proteinExistence type="predicted"/>
<dbReference type="EMBL" id="CM042019">
    <property type="protein sequence ID" value="KAI3824441.1"/>
    <property type="molecule type" value="Genomic_DNA"/>
</dbReference>
<gene>
    <name evidence="1" type="ORF">L1987_05901</name>
</gene>
<reference evidence="1 2" key="2">
    <citation type="journal article" date="2022" name="Mol. Ecol. Resour.">
        <title>The genomes of chicory, endive, great burdock and yacon provide insights into Asteraceae paleo-polyploidization history and plant inulin production.</title>
        <authorList>
            <person name="Fan W."/>
            <person name="Wang S."/>
            <person name="Wang H."/>
            <person name="Wang A."/>
            <person name="Jiang F."/>
            <person name="Liu H."/>
            <person name="Zhao H."/>
            <person name="Xu D."/>
            <person name="Zhang Y."/>
        </authorList>
    </citation>
    <scope>NUCLEOTIDE SEQUENCE [LARGE SCALE GENOMIC DNA]</scope>
    <source>
        <strain evidence="2">cv. Yunnan</strain>
        <tissue evidence="1">Leaves</tissue>
    </source>
</reference>
<keyword evidence="2" id="KW-1185">Reference proteome</keyword>
<organism evidence="1 2">
    <name type="scientific">Smallanthus sonchifolius</name>
    <dbReference type="NCBI Taxonomy" id="185202"/>
    <lineage>
        <taxon>Eukaryota</taxon>
        <taxon>Viridiplantae</taxon>
        <taxon>Streptophyta</taxon>
        <taxon>Embryophyta</taxon>
        <taxon>Tracheophyta</taxon>
        <taxon>Spermatophyta</taxon>
        <taxon>Magnoliopsida</taxon>
        <taxon>eudicotyledons</taxon>
        <taxon>Gunneridae</taxon>
        <taxon>Pentapetalae</taxon>
        <taxon>asterids</taxon>
        <taxon>campanulids</taxon>
        <taxon>Asterales</taxon>
        <taxon>Asteraceae</taxon>
        <taxon>Asteroideae</taxon>
        <taxon>Heliantheae alliance</taxon>
        <taxon>Millerieae</taxon>
        <taxon>Smallanthus</taxon>
    </lineage>
</organism>
<sequence>MVTFTLQTPSLSHGLQLRPHPYCKASSSHSNLTTNPTNNKNRLLGAGVGLLAASMLLSSPLDANATRIEYYATVAEPPCELQFAPSGLGYCDVAPGFGEEAPYSTLINIHYTARFADGIVFDSSYKRGRPLTMRIGVGKVIKGLDQGIFGGEGVPPMHVGGRRKLQIPPELAYGPEPAGCFSGDCNIPGNATLLYDINFVNIYSGWTVSIPSIPTPLSHLPLAGLETTGWSSCIPLLRSPALHIFSPNRGALPASALILRYRRPSGGVPTGTLTPCYHLNPARLATSSTPFTLITLLK</sequence>
<evidence type="ECO:0000313" key="1">
    <source>
        <dbReference type="EMBL" id="KAI3824441.1"/>
    </source>
</evidence>
<name>A0ACB9JWS8_9ASTR</name>
<reference evidence="2" key="1">
    <citation type="journal article" date="2022" name="Mol. Ecol. Resour.">
        <title>The genomes of chicory, endive, great burdock and yacon provide insights into Asteraceae palaeo-polyploidization history and plant inulin production.</title>
        <authorList>
            <person name="Fan W."/>
            <person name="Wang S."/>
            <person name="Wang H."/>
            <person name="Wang A."/>
            <person name="Jiang F."/>
            <person name="Liu H."/>
            <person name="Zhao H."/>
            <person name="Xu D."/>
            <person name="Zhang Y."/>
        </authorList>
    </citation>
    <scope>NUCLEOTIDE SEQUENCE [LARGE SCALE GENOMIC DNA]</scope>
    <source>
        <strain evidence="2">cv. Yunnan</strain>
    </source>
</reference>
<accession>A0ACB9JWS8</accession>
<comment type="caution">
    <text evidence="1">The sequence shown here is derived from an EMBL/GenBank/DDBJ whole genome shotgun (WGS) entry which is preliminary data.</text>
</comment>
<dbReference type="Proteomes" id="UP001056120">
    <property type="component" value="Linkage Group LG02"/>
</dbReference>